<protein>
    <submittedName>
        <fullName evidence="1">Group II intron reverse transcriptase/maturase</fullName>
    </submittedName>
</protein>
<reference evidence="1 2" key="1">
    <citation type="journal article" date="2021" name="PeerJ">
        <title>Analysis of 44 Vibrio anguillarum genomes reveals high genetic diversity.</title>
        <authorList>
            <person name="Hansen M.J."/>
            <person name="Dalsgaard I."/>
        </authorList>
    </citation>
    <scope>NUCLEOTIDE SEQUENCE [LARGE SCALE GENOMIC DNA]</scope>
    <source>
        <strain evidence="1 2">040915-1/1B</strain>
    </source>
</reference>
<evidence type="ECO:0000313" key="1">
    <source>
        <dbReference type="EMBL" id="MBF4377335.1"/>
    </source>
</evidence>
<name>A0ABR9ZI03_VIBAN</name>
<proteinExistence type="predicted"/>
<dbReference type="InterPro" id="IPR043502">
    <property type="entry name" value="DNA/RNA_pol_sf"/>
</dbReference>
<dbReference type="SUPFAM" id="SSF56672">
    <property type="entry name" value="DNA/RNA polymerases"/>
    <property type="match status" value="1"/>
</dbReference>
<keyword evidence="2" id="KW-1185">Reference proteome</keyword>
<accession>A0ABR9ZI03</accession>
<keyword evidence="1" id="KW-0695">RNA-directed DNA polymerase</keyword>
<sequence length="94" mass="10682">FVVTCTSKDVLENDIKPLIADFLIERGLTLSEEKTRIIHIDDGFDFLGFNHRKYGGKLLIKPSKTNVLSFLSNLRNLIKTHATIPVNNLIKMIN</sequence>
<evidence type="ECO:0000313" key="2">
    <source>
        <dbReference type="Proteomes" id="UP000726136"/>
    </source>
</evidence>
<feature type="non-terminal residue" evidence="1">
    <location>
        <position position="1"/>
    </location>
</feature>
<dbReference type="EMBL" id="RDPI01001641">
    <property type="protein sequence ID" value="MBF4377335.1"/>
    <property type="molecule type" value="Genomic_DNA"/>
</dbReference>
<dbReference type="GO" id="GO:0003964">
    <property type="term" value="F:RNA-directed DNA polymerase activity"/>
    <property type="evidence" value="ECO:0007669"/>
    <property type="project" value="UniProtKB-KW"/>
</dbReference>
<keyword evidence="1" id="KW-0548">Nucleotidyltransferase</keyword>
<organism evidence="1 2">
    <name type="scientific">Vibrio anguillarum</name>
    <name type="common">Listonella anguillarum</name>
    <dbReference type="NCBI Taxonomy" id="55601"/>
    <lineage>
        <taxon>Bacteria</taxon>
        <taxon>Pseudomonadati</taxon>
        <taxon>Pseudomonadota</taxon>
        <taxon>Gammaproteobacteria</taxon>
        <taxon>Vibrionales</taxon>
        <taxon>Vibrionaceae</taxon>
        <taxon>Vibrio</taxon>
    </lineage>
</organism>
<feature type="non-terminal residue" evidence="1">
    <location>
        <position position="94"/>
    </location>
</feature>
<dbReference type="Proteomes" id="UP000726136">
    <property type="component" value="Unassembled WGS sequence"/>
</dbReference>
<comment type="caution">
    <text evidence="1">The sequence shown here is derived from an EMBL/GenBank/DDBJ whole genome shotgun (WGS) entry which is preliminary data.</text>
</comment>
<keyword evidence="1" id="KW-0808">Transferase</keyword>
<gene>
    <name evidence="1" type="ORF">EAY46_30650</name>
</gene>